<organism evidence="2 3">
    <name type="scientific">Cutaneotrichosporon oleaginosum</name>
    <dbReference type="NCBI Taxonomy" id="879819"/>
    <lineage>
        <taxon>Eukaryota</taxon>
        <taxon>Fungi</taxon>
        <taxon>Dikarya</taxon>
        <taxon>Basidiomycota</taxon>
        <taxon>Agaricomycotina</taxon>
        <taxon>Tremellomycetes</taxon>
        <taxon>Trichosporonales</taxon>
        <taxon>Trichosporonaceae</taxon>
        <taxon>Cutaneotrichosporon</taxon>
    </lineage>
</organism>
<dbReference type="RefSeq" id="XP_018276995.1">
    <property type="nucleotide sequence ID" value="XM_018423831.1"/>
</dbReference>
<gene>
    <name evidence="2" type="ORF">CC85DRAFT_287349</name>
</gene>
<accession>A0A0J1AYV5</accession>
<feature type="compositionally biased region" description="Low complexity" evidence="1">
    <location>
        <begin position="7"/>
        <end position="17"/>
    </location>
</feature>
<feature type="compositionally biased region" description="Acidic residues" evidence="1">
    <location>
        <begin position="117"/>
        <end position="126"/>
    </location>
</feature>
<dbReference type="STRING" id="879819.A0A0J1AYV5"/>
<feature type="compositionally biased region" description="Basic and acidic residues" evidence="1">
    <location>
        <begin position="294"/>
        <end position="305"/>
    </location>
</feature>
<sequence length="383" mass="41457">MGKKRAGPSAAIAPAAGKKMTFGDDDDFDYAAPSSPGIPSDVPSDDEEEQSGSDSDSDAAPEAVGMRAGAADERKRAAAEEEERKAKREAAKLRAARVAEAKAKKPSKEKRKRSDPESEDSEDKDDSEAARLRRRMDAAMVAGEGDSQMEEEEEESDFDEDGDDDFDALEDEDEDAEEDEEEEEDEAEEEEDEEESDEEGLFSRPVSSALKSKMDAMMAAMEGRAMAADPKFADEMASRRKKGPVLEVPALKSKKAKSQSVGTKTTFDDFGELDAAPLSADMLAAADAQLATEKSQEKTKGEERAKKRRRKGGKGKQAPTVRVLDDRAVHLLPPVLAGTALPPVVGPRERVVAANKAKQTFYKRAMKASGKIPGKGVVDGRRR</sequence>
<dbReference type="OrthoDB" id="2576495at2759"/>
<evidence type="ECO:0000313" key="3">
    <source>
        <dbReference type="Proteomes" id="UP000053611"/>
    </source>
</evidence>
<dbReference type="EMBL" id="KQ087233">
    <property type="protein sequence ID" value="KLT40504.1"/>
    <property type="molecule type" value="Genomic_DNA"/>
</dbReference>
<feature type="region of interest" description="Disordered" evidence="1">
    <location>
        <begin position="287"/>
        <end position="322"/>
    </location>
</feature>
<feature type="compositionally biased region" description="Acidic residues" evidence="1">
    <location>
        <begin position="43"/>
        <end position="59"/>
    </location>
</feature>
<evidence type="ECO:0000313" key="2">
    <source>
        <dbReference type="EMBL" id="KLT40504.1"/>
    </source>
</evidence>
<feature type="compositionally biased region" description="Acidic residues" evidence="1">
    <location>
        <begin position="147"/>
        <end position="200"/>
    </location>
</feature>
<reference evidence="2 3" key="1">
    <citation type="submission" date="2015-03" db="EMBL/GenBank/DDBJ databases">
        <title>Genomics and transcriptomics of the oil-accumulating basidiomycete yeast T. oleaginosus allow insights into substrate utilization and the diverse evolutionary trajectories of mating systems in fungi.</title>
        <authorList>
            <consortium name="DOE Joint Genome Institute"/>
            <person name="Kourist R."/>
            <person name="Kracht O."/>
            <person name="Bracharz F."/>
            <person name="Lipzen A."/>
            <person name="Nolan M."/>
            <person name="Ohm R."/>
            <person name="Grigoriev I."/>
            <person name="Sun S."/>
            <person name="Heitman J."/>
            <person name="Bruck T."/>
            <person name="Nowrousian M."/>
        </authorList>
    </citation>
    <scope>NUCLEOTIDE SEQUENCE [LARGE SCALE GENOMIC DNA]</scope>
    <source>
        <strain evidence="2 3">IBC0246</strain>
    </source>
</reference>
<feature type="compositionally biased region" description="Basic and acidic residues" evidence="1">
    <location>
        <begin position="70"/>
        <end position="103"/>
    </location>
</feature>
<feature type="compositionally biased region" description="Basic residues" evidence="1">
    <location>
        <begin position="104"/>
        <end position="113"/>
    </location>
</feature>
<dbReference type="Proteomes" id="UP000053611">
    <property type="component" value="Unassembled WGS sequence"/>
</dbReference>
<feature type="compositionally biased region" description="Basic and acidic residues" evidence="1">
    <location>
        <begin position="127"/>
        <end position="137"/>
    </location>
</feature>
<dbReference type="GeneID" id="28984434"/>
<evidence type="ECO:0000256" key="1">
    <source>
        <dbReference type="SAM" id="MobiDB-lite"/>
    </source>
</evidence>
<feature type="region of interest" description="Disordered" evidence="1">
    <location>
        <begin position="1"/>
        <end position="209"/>
    </location>
</feature>
<protein>
    <submittedName>
        <fullName evidence="2">Uncharacterized protein</fullName>
    </submittedName>
</protein>
<dbReference type="AlphaFoldDB" id="A0A0J1AYV5"/>
<name>A0A0J1AYV5_9TREE</name>
<proteinExistence type="predicted"/>
<feature type="region of interest" description="Disordered" evidence="1">
    <location>
        <begin position="236"/>
        <end position="264"/>
    </location>
</feature>
<keyword evidence="3" id="KW-1185">Reference proteome</keyword>